<name>A0A225MGZ9_9BURK</name>
<protein>
    <submittedName>
        <fullName evidence="3">ABC transporter substrate-binding protein</fullName>
    </submittedName>
</protein>
<dbReference type="SUPFAM" id="SSF53850">
    <property type="entry name" value="Periplasmic binding protein-like II"/>
    <property type="match status" value="1"/>
</dbReference>
<dbReference type="EMBL" id="NJIH01000008">
    <property type="protein sequence ID" value="OWT58189.1"/>
    <property type="molecule type" value="Genomic_DNA"/>
</dbReference>
<dbReference type="Pfam" id="PF03401">
    <property type="entry name" value="TctC"/>
    <property type="match status" value="1"/>
</dbReference>
<accession>A0A225MGZ9</accession>
<keyword evidence="4" id="KW-1185">Reference proteome</keyword>
<comment type="similarity">
    <text evidence="1">Belongs to the UPF0065 (bug) family.</text>
</comment>
<proteinExistence type="inferred from homology"/>
<dbReference type="PANTHER" id="PTHR42928">
    <property type="entry name" value="TRICARBOXYLATE-BINDING PROTEIN"/>
    <property type="match status" value="1"/>
</dbReference>
<dbReference type="AlphaFoldDB" id="A0A225MGZ9"/>
<evidence type="ECO:0000313" key="4">
    <source>
        <dbReference type="Proteomes" id="UP000214603"/>
    </source>
</evidence>
<dbReference type="PIRSF" id="PIRSF017082">
    <property type="entry name" value="YflP"/>
    <property type="match status" value="1"/>
</dbReference>
<feature type="chain" id="PRO_5013098690" evidence="2">
    <location>
        <begin position="26"/>
        <end position="334"/>
    </location>
</feature>
<dbReference type="InterPro" id="IPR042100">
    <property type="entry name" value="Bug_dom1"/>
</dbReference>
<dbReference type="InterPro" id="IPR005064">
    <property type="entry name" value="BUG"/>
</dbReference>
<dbReference type="RefSeq" id="WP_088604101.1">
    <property type="nucleotide sequence ID" value="NZ_NJIH01000008.1"/>
</dbReference>
<feature type="signal peptide" evidence="2">
    <location>
        <begin position="1"/>
        <end position="25"/>
    </location>
</feature>
<dbReference type="CDD" id="cd07012">
    <property type="entry name" value="PBP2_Bug_TTT"/>
    <property type="match status" value="1"/>
</dbReference>
<dbReference type="Gene3D" id="3.40.190.10">
    <property type="entry name" value="Periplasmic binding protein-like II"/>
    <property type="match status" value="1"/>
</dbReference>
<sequence>MSFLQRFLRRSTALAAIATSTFVLAFGSPMAAAAEWSPERPVHLLVPYGPGGSSDVIARAIAAEMSRTLGQPVVVINKGGGQGIIATQEAARAEPDGYTLLLGHVGTLAVNPAMMRNLPYDPQRDFAPIVLLAKVPMIFAVGKKVPAHDLSSFVALAKSKPGVLNYGSAGNGSAGHLAFEMLKTATGIDVVHVPYKGTGAQITDLLAGNIDAASAGTPGLLPHAQAGSIRIIAVGSAHRLAALPDVPTVAEQGYPGFESSQWFGLMAPRGTPPQIIARLEKDALAALNSQSVSERLKHDSSEPMGWGPEKFAAFIQSERVRWGEVVRQAKLGAQ</sequence>
<keyword evidence="2" id="KW-0732">Signal</keyword>
<dbReference type="Gene3D" id="3.40.190.150">
    <property type="entry name" value="Bordetella uptake gene, domain 1"/>
    <property type="match status" value="1"/>
</dbReference>
<gene>
    <name evidence="3" type="ORF">CEY11_14385</name>
</gene>
<evidence type="ECO:0000313" key="3">
    <source>
        <dbReference type="EMBL" id="OWT58189.1"/>
    </source>
</evidence>
<dbReference type="Proteomes" id="UP000214603">
    <property type="component" value="Unassembled WGS sequence"/>
</dbReference>
<reference evidence="4" key="1">
    <citation type="submission" date="2017-06" db="EMBL/GenBank/DDBJ databases">
        <title>Herbaspirillum phytohormonus sp. nov., isolated from the root nodule of Robinia pseudoacacia in lead-zinc mine.</title>
        <authorList>
            <person name="Fan M."/>
            <person name="Lin Y."/>
        </authorList>
    </citation>
    <scope>NUCLEOTIDE SEQUENCE [LARGE SCALE GENOMIC DNA]</scope>
    <source>
        <strain evidence="4">SC-089</strain>
    </source>
</reference>
<evidence type="ECO:0000256" key="1">
    <source>
        <dbReference type="ARBA" id="ARBA00006987"/>
    </source>
</evidence>
<organism evidence="3 4">
    <name type="scientific">Candidimonas nitroreducens</name>
    <dbReference type="NCBI Taxonomy" id="683354"/>
    <lineage>
        <taxon>Bacteria</taxon>
        <taxon>Pseudomonadati</taxon>
        <taxon>Pseudomonadota</taxon>
        <taxon>Betaproteobacteria</taxon>
        <taxon>Burkholderiales</taxon>
        <taxon>Alcaligenaceae</taxon>
        <taxon>Candidimonas</taxon>
    </lineage>
</organism>
<dbReference type="PANTHER" id="PTHR42928:SF5">
    <property type="entry name" value="BLR1237 PROTEIN"/>
    <property type="match status" value="1"/>
</dbReference>
<comment type="caution">
    <text evidence="3">The sequence shown here is derived from an EMBL/GenBank/DDBJ whole genome shotgun (WGS) entry which is preliminary data.</text>
</comment>
<evidence type="ECO:0000256" key="2">
    <source>
        <dbReference type="SAM" id="SignalP"/>
    </source>
</evidence>
<dbReference type="OrthoDB" id="8678477at2"/>